<dbReference type="Pfam" id="PF00106">
    <property type="entry name" value="adh_short"/>
    <property type="match status" value="1"/>
</dbReference>
<dbReference type="SUPFAM" id="SSF51735">
    <property type="entry name" value="NAD(P)-binding Rossmann-fold domains"/>
    <property type="match status" value="1"/>
</dbReference>
<proteinExistence type="inferred from homology"/>
<dbReference type="InterPro" id="IPR002347">
    <property type="entry name" value="SDR_fam"/>
</dbReference>
<organism evidence="5 6">
    <name type="scientific">Longibacter salinarum</name>
    <dbReference type="NCBI Taxonomy" id="1850348"/>
    <lineage>
        <taxon>Bacteria</taxon>
        <taxon>Pseudomonadati</taxon>
        <taxon>Rhodothermota</taxon>
        <taxon>Rhodothermia</taxon>
        <taxon>Rhodothermales</taxon>
        <taxon>Salisaetaceae</taxon>
        <taxon>Longibacter</taxon>
    </lineage>
</organism>
<keyword evidence="2" id="KW-0560">Oxidoreductase</keyword>
<accession>A0A2A8CTM7</accession>
<reference evidence="5 6" key="1">
    <citation type="submission" date="2017-10" db="EMBL/GenBank/DDBJ databases">
        <title>Draft genome of Longibacter Salinarum.</title>
        <authorList>
            <person name="Goh K.M."/>
            <person name="Shamsir M.S."/>
            <person name="Lim S.W."/>
        </authorList>
    </citation>
    <scope>NUCLEOTIDE SEQUENCE [LARGE SCALE GENOMIC DNA]</scope>
    <source>
        <strain evidence="5 6">KCTC 52045</strain>
    </source>
</reference>
<dbReference type="AlphaFoldDB" id="A0A2A8CTM7"/>
<evidence type="ECO:0000256" key="1">
    <source>
        <dbReference type="ARBA" id="ARBA00006484"/>
    </source>
</evidence>
<evidence type="ECO:0000313" key="6">
    <source>
        <dbReference type="Proteomes" id="UP000220102"/>
    </source>
</evidence>
<evidence type="ECO:0000256" key="2">
    <source>
        <dbReference type="ARBA" id="ARBA00023002"/>
    </source>
</evidence>
<dbReference type="RefSeq" id="WP_098078792.1">
    <property type="nucleotide sequence ID" value="NZ_PDEQ01000011.1"/>
</dbReference>
<dbReference type="EMBL" id="PDEQ01000011">
    <property type="protein sequence ID" value="PEN11205.1"/>
    <property type="molecule type" value="Genomic_DNA"/>
</dbReference>
<dbReference type="OrthoDB" id="9810734at2"/>
<comment type="similarity">
    <text evidence="1 3">Belongs to the short-chain dehydrogenases/reductases (SDR) family.</text>
</comment>
<dbReference type="PANTHER" id="PTHR44196">
    <property type="entry name" value="DEHYDROGENASE/REDUCTASE SDR FAMILY MEMBER 7B"/>
    <property type="match status" value="1"/>
</dbReference>
<evidence type="ECO:0000259" key="4">
    <source>
        <dbReference type="SMART" id="SM00822"/>
    </source>
</evidence>
<dbReference type="PANTHER" id="PTHR44196:SF1">
    <property type="entry name" value="DEHYDROGENASE_REDUCTASE SDR FAMILY MEMBER 7B"/>
    <property type="match status" value="1"/>
</dbReference>
<name>A0A2A8CTM7_9BACT</name>
<protein>
    <submittedName>
        <fullName evidence="5">Oxidoreductase</fullName>
    </submittedName>
</protein>
<dbReference type="GO" id="GO:0016020">
    <property type="term" value="C:membrane"/>
    <property type="evidence" value="ECO:0007669"/>
    <property type="project" value="TreeGrafter"/>
</dbReference>
<dbReference type="InterPro" id="IPR020904">
    <property type="entry name" value="Sc_DH/Rdtase_CS"/>
</dbReference>
<evidence type="ECO:0000256" key="3">
    <source>
        <dbReference type="RuleBase" id="RU000363"/>
    </source>
</evidence>
<dbReference type="InterPro" id="IPR057326">
    <property type="entry name" value="KR_dom"/>
</dbReference>
<dbReference type="InterPro" id="IPR036291">
    <property type="entry name" value="NAD(P)-bd_dom_sf"/>
</dbReference>
<gene>
    <name evidence="5" type="ORF">CRI94_16595</name>
</gene>
<dbReference type="PRINTS" id="PR00081">
    <property type="entry name" value="GDHRDH"/>
</dbReference>
<dbReference type="FunFam" id="3.40.50.720:FF:000084">
    <property type="entry name" value="Short-chain dehydrogenase reductase"/>
    <property type="match status" value="1"/>
</dbReference>
<dbReference type="PROSITE" id="PS00061">
    <property type="entry name" value="ADH_SHORT"/>
    <property type="match status" value="1"/>
</dbReference>
<sequence length="231" mass="24794">MVVVVTGASQGIGKAIAERFAEEGTRIALWSRTESKLEAVAETCRSQGAEAMVCPCDVTDDEAVEEAARTVMDEWGAPDVLVNNAGAFTPAPIDDTTSDAFRAQVDVNLNAPYVVTKQFLAPMRKAGQGHLFFMGSIASITAYPGSVAYCAAKHGLLGLARVVREETKDDGLRVTTVMPGATRTPSWDGTELPDDRFMAPEDVADAVYDAYHLSPRTVVEEILLRPQEGDV</sequence>
<dbReference type="PRINTS" id="PR00080">
    <property type="entry name" value="SDRFAMILY"/>
</dbReference>
<dbReference type="SMART" id="SM00822">
    <property type="entry name" value="PKS_KR"/>
    <property type="match status" value="1"/>
</dbReference>
<dbReference type="CDD" id="cd05233">
    <property type="entry name" value="SDR_c"/>
    <property type="match status" value="1"/>
</dbReference>
<dbReference type="Gene3D" id="3.40.50.720">
    <property type="entry name" value="NAD(P)-binding Rossmann-like Domain"/>
    <property type="match status" value="1"/>
</dbReference>
<keyword evidence="6" id="KW-1185">Reference proteome</keyword>
<dbReference type="GO" id="GO:0016491">
    <property type="term" value="F:oxidoreductase activity"/>
    <property type="evidence" value="ECO:0007669"/>
    <property type="project" value="UniProtKB-KW"/>
</dbReference>
<evidence type="ECO:0000313" key="5">
    <source>
        <dbReference type="EMBL" id="PEN11205.1"/>
    </source>
</evidence>
<feature type="domain" description="Ketoreductase" evidence="4">
    <location>
        <begin position="1"/>
        <end position="184"/>
    </location>
</feature>
<dbReference type="Proteomes" id="UP000220102">
    <property type="component" value="Unassembled WGS sequence"/>
</dbReference>
<comment type="caution">
    <text evidence="5">The sequence shown here is derived from an EMBL/GenBank/DDBJ whole genome shotgun (WGS) entry which is preliminary data.</text>
</comment>